<proteinExistence type="predicted"/>
<keyword evidence="3" id="KW-1185">Reference proteome</keyword>
<protein>
    <submittedName>
        <fullName evidence="2">DUF4974 domain-containing protein</fullName>
    </submittedName>
</protein>
<dbReference type="KEGG" id="buy:D8S85_10505"/>
<dbReference type="RefSeq" id="WP_127075749.1">
    <property type="nucleotide sequence ID" value="NZ_CP032819.1"/>
</dbReference>
<gene>
    <name evidence="2" type="ORF">D8S85_10505</name>
</gene>
<accession>A0A3Q9ITY9</accession>
<name>A0A3Q9ITY9_9BACT</name>
<dbReference type="AlphaFoldDB" id="A0A3Q9ITY9"/>
<dbReference type="InterPro" id="IPR032508">
    <property type="entry name" value="FecR_C"/>
</dbReference>
<dbReference type="Gene3D" id="3.55.50.30">
    <property type="match status" value="1"/>
</dbReference>
<dbReference type="EMBL" id="CP032819">
    <property type="protein sequence ID" value="AZS29932.1"/>
    <property type="molecule type" value="Genomic_DNA"/>
</dbReference>
<dbReference type="Proteomes" id="UP000270673">
    <property type="component" value="Chromosome"/>
</dbReference>
<reference evidence="2 3" key="1">
    <citation type="submission" date="2018-10" db="EMBL/GenBank/DDBJ databases">
        <title>Butyricimonas faecalis sp. nov., isolated from human faeces and emended description of the genus Butyricimonas.</title>
        <authorList>
            <person name="Le Roy T."/>
            <person name="Van der Smissen P."/>
            <person name="Paquot A."/>
            <person name="Delzenne N."/>
            <person name="Muccioli G."/>
            <person name="Collet J.-F."/>
            <person name="Cani P.D."/>
        </authorList>
    </citation>
    <scope>NUCLEOTIDE SEQUENCE [LARGE SCALE GENOMIC DNA]</scope>
    <source>
        <strain evidence="2 3">H184</strain>
    </source>
</reference>
<evidence type="ECO:0000313" key="2">
    <source>
        <dbReference type="EMBL" id="AZS29932.1"/>
    </source>
</evidence>
<feature type="domain" description="Protein FecR C-terminal" evidence="1">
    <location>
        <begin position="3"/>
        <end position="59"/>
    </location>
</feature>
<organism evidence="2 3">
    <name type="scientific">Butyricimonas faecalis</name>
    <dbReference type="NCBI Taxonomy" id="2093856"/>
    <lineage>
        <taxon>Bacteria</taxon>
        <taxon>Pseudomonadati</taxon>
        <taxon>Bacteroidota</taxon>
        <taxon>Bacteroidia</taxon>
        <taxon>Bacteroidales</taxon>
        <taxon>Odoribacteraceae</taxon>
        <taxon>Butyricimonas</taxon>
    </lineage>
</organism>
<evidence type="ECO:0000259" key="1">
    <source>
        <dbReference type="Pfam" id="PF16344"/>
    </source>
</evidence>
<sequence>MTEQLQRWYDLDFIFSSERVKQFVFAGMIKKEYTADEIFSMIEKTTRVKFNVHGRTIVVSELDKYN</sequence>
<dbReference type="Pfam" id="PF16344">
    <property type="entry name" value="FecR_C"/>
    <property type="match status" value="1"/>
</dbReference>
<evidence type="ECO:0000313" key="3">
    <source>
        <dbReference type="Proteomes" id="UP000270673"/>
    </source>
</evidence>